<dbReference type="EMBL" id="JBBWWR010000002">
    <property type="protein sequence ID" value="KAK8970098.1"/>
    <property type="molecule type" value="Genomic_DNA"/>
</dbReference>
<evidence type="ECO:0000313" key="3">
    <source>
        <dbReference type="Proteomes" id="UP001412067"/>
    </source>
</evidence>
<feature type="region of interest" description="Disordered" evidence="1">
    <location>
        <begin position="1"/>
        <end position="118"/>
    </location>
</feature>
<proteinExistence type="predicted"/>
<name>A0ABR2N1S4_9ASPA</name>
<feature type="compositionally biased region" description="Basic residues" evidence="1">
    <location>
        <begin position="71"/>
        <end position="87"/>
    </location>
</feature>
<organism evidence="2 3">
    <name type="scientific">Platanthera guangdongensis</name>
    <dbReference type="NCBI Taxonomy" id="2320717"/>
    <lineage>
        <taxon>Eukaryota</taxon>
        <taxon>Viridiplantae</taxon>
        <taxon>Streptophyta</taxon>
        <taxon>Embryophyta</taxon>
        <taxon>Tracheophyta</taxon>
        <taxon>Spermatophyta</taxon>
        <taxon>Magnoliopsida</taxon>
        <taxon>Liliopsida</taxon>
        <taxon>Asparagales</taxon>
        <taxon>Orchidaceae</taxon>
        <taxon>Orchidoideae</taxon>
        <taxon>Orchideae</taxon>
        <taxon>Orchidinae</taxon>
        <taxon>Platanthera</taxon>
    </lineage>
</organism>
<reference evidence="2 3" key="1">
    <citation type="journal article" date="2022" name="Nat. Plants">
        <title>Genomes of leafy and leafless Platanthera orchids illuminate the evolution of mycoheterotrophy.</title>
        <authorList>
            <person name="Li M.H."/>
            <person name="Liu K.W."/>
            <person name="Li Z."/>
            <person name="Lu H.C."/>
            <person name="Ye Q.L."/>
            <person name="Zhang D."/>
            <person name="Wang J.Y."/>
            <person name="Li Y.F."/>
            <person name="Zhong Z.M."/>
            <person name="Liu X."/>
            <person name="Yu X."/>
            <person name="Liu D.K."/>
            <person name="Tu X.D."/>
            <person name="Liu B."/>
            <person name="Hao Y."/>
            <person name="Liao X.Y."/>
            <person name="Jiang Y.T."/>
            <person name="Sun W.H."/>
            <person name="Chen J."/>
            <person name="Chen Y.Q."/>
            <person name="Ai Y."/>
            <person name="Zhai J.W."/>
            <person name="Wu S.S."/>
            <person name="Zhou Z."/>
            <person name="Hsiao Y.Y."/>
            <person name="Wu W.L."/>
            <person name="Chen Y.Y."/>
            <person name="Lin Y.F."/>
            <person name="Hsu J.L."/>
            <person name="Li C.Y."/>
            <person name="Wang Z.W."/>
            <person name="Zhao X."/>
            <person name="Zhong W.Y."/>
            <person name="Ma X.K."/>
            <person name="Ma L."/>
            <person name="Huang J."/>
            <person name="Chen G.Z."/>
            <person name="Huang M.Z."/>
            <person name="Huang L."/>
            <person name="Peng D.H."/>
            <person name="Luo Y.B."/>
            <person name="Zou S.Q."/>
            <person name="Chen S.P."/>
            <person name="Lan S."/>
            <person name="Tsai W.C."/>
            <person name="Van de Peer Y."/>
            <person name="Liu Z.J."/>
        </authorList>
    </citation>
    <scope>NUCLEOTIDE SEQUENCE [LARGE SCALE GENOMIC DNA]</scope>
    <source>
        <strain evidence="2">Lor288</strain>
    </source>
</reference>
<dbReference type="Proteomes" id="UP001412067">
    <property type="component" value="Unassembled WGS sequence"/>
</dbReference>
<evidence type="ECO:0000256" key="1">
    <source>
        <dbReference type="SAM" id="MobiDB-lite"/>
    </source>
</evidence>
<protein>
    <submittedName>
        <fullName evidence="2">Uncharacterized protein</fullName>
    </submittedName>
</protein>
<sequence length="305" mass="33803">MEGVTPTNVTSEAKPSSSKEEENQWFPKRVKGGGCSPSQGIRTAVHNAGKDVNFSPKPTLGTGEGSESARAKRRIHPTKASRKRVSRLWKTATDRRLVGEKADPSDSRRRRAWDGVGRRRVSLESGRKRRFSMAMSYAGGGPGIKPWPQQSTVEYSRIIRSLPGELVGVHRLQSGCELSSRVAQHGPGPPFNKSALLLKGGPDPSWETRGRKAHSLIAVGALQPNLPGPTSWGNPGKVVEINKRGETVDEKMKKLDSELARYKEQIKKSRPGPAQEALKARAMRVLKQRRMYDNLLLFPYFYKCI</sequence>
<gene>
    <name evidence="2" type="ORF">KSP40_PGU015017</name>
</gene>
<accession>A0ABR2N1S4</accession>
<feature type="compositionally biased region" description="Polar residues" evidence="1">
    <location>
        <begin position="1"/>
        <end position="10"/>
    </location>
</feature>
<feature type="compositionally biased region" description="Basic and acidic residues" evidence="1">
    <location>
        <begin position="92"/>
        <end position="118"/>
    </location>
</feature>
<comment type="caution">
    <text evidence="2">The sequence shown here is derived from an EMBL/GenBank/DDBJ whole genome shotgun (WGS) entry which is preliminary data.</text>
</comment>
<keyword evidence="3" id="KW-1185">Reference proteome</keyword>
<evidence type="ECO:0000313" key="2">
    <source>
        <dbReference type="EMBL" id="KAK8970098.1"/>
    </source>
</evidence>